<feature type="compositionally biased region" description="Polar residues" evidence="7">
    <location>
        <begin position="620"/>
        <end position="643"/>
    </location>
</feature>
<protein>
    <recommendedName>
        <fullName evidence="8">Zn(2)-C6 fungal-type domain-containing protein</fullName>
    </recommendedName>
</protein>
<dbReference type="Proteomes" id="UP000184356">
    <property type="component" value="Unassembled WGS sequence"/>
</dbReference>
<dbReference type="STRING" id="1036612.A0A1L9TDG1"/>
<dbReference type="EMBL" id="KV878588">
    <property type="protein sequence ID" value="OJJ57323.1"/>
    <property type="molecule type" value="Genomic_DNA"/>
</dbReference>
<dbReference type="CDD" id="cd12148">
    <property type="entry name" value="fungal_TF_MHR"/>
    <property type="match status" value="1"/>
</dbReference>
<evidence type="ECO:0000256" key="6">
    <source>
        <dbReference type="ARBA" id="ARBA00023242"/>
    </source>
</evidence>
<dbReference type="InterPro" id="IPR007219">
    <property type="entry name" value="XnlR_reg_dom"/>
</dbReference>
<dbReference type="Gene3D" id="4.10.240.10">
    <property type="entry name" value="Zn(2)-C6 fungal-type DNA-binding domain"/>
    <property type="match status" value="1"/>
</dbReference>
<dbReference type="VEuPathDB" id="FungiDB:ASPSYDRAFT_1049908"/>
<dbReference type="SUPFAM" id="SSF57701">
    <property type="entry name" value="Zn2/Cys6 DNA-binding domain"/>
    <property type="match status" value="1"/>
</dbReference>
<evidence type="ECO:0000256" key="3">
    <source>
        <dbReference type="ARBA" id="ARBA00023015"/>
    </source>
</evidence>
<dbReference type="PROSITE" id="PS50048">
    <property type="entry name" value="ZN2_CY6_FUNGAL_2"/>
    <property type="match status" value="1"/>
</dbReference>
<reference evidence="10" key="1">
    <citation type="journal article" date="2017" name="Genome Biol.">
        <title>Comparative genomics reveals high biological diversity and specific adaptations in the industrially and medically important fungal genus Aspergillus.</title>
        <authorList>
            <person name="de Vries R.P."/>
            <person name="Riley R."/>
            <person name="Wiebenga A."/>
            <person name="Aguilar-Osorio G."/>
            <person name="Amillis S."/>
            <person name="Uchima C.A."/>
            <person name="Anderluh G."/>
            <person name="Asadollahi M."/>
            <person name="Askin M."/>
            <person name="Barry K."/>
            <person name="Battaglia E."/>
            <person name="Bayram O."/>
            <person name="Benocci T."/>
            <person name="Braus-Stromeyer S.A."/>
            <person name="Caldana C."/>
            <person name="Canovas D."/>
            <person name="Cerqueira G.C."/>
            <person name="Chen F."/>
            <person name="Chen W."/>
            <person name="Choi C."/>
            <person name="Clum A."/>
            <person name="Dos Santos R.A."/>
            <person name="Damasio A.R."/>
            <person name="Diallinas G."/>
            <person name="Emri T."/>
            <person name="Fekete E."/>
            <person name="Flipphi M."/>
            <person name="Freyberg S."/>
            <person name="Gallo A."/>
            <person name="Gournas C."/>
            <person name="Habgood R."/>
            <person name="Hainaut M."/>
            <person name="Harispe M.L."/>
            <person name="Henrissat B."/>
            <person name="Hilden K.S."/>
            <person name="Hope R."/>
            <person name="Hossain A."/>
            <person name="Karabika E."/>
            <person name="Karaffa L."/>
            <person name="Karanyi Z."/>
            <person name="Krasevec N."/>
            <person name="Kuo A."/>
            <person name="Kusch H."/>
            <person name="LaButti K."/>
            <person name="Lagendijk E.L."/>
            <person name="Lapidus A."/>
            <person name="Levasseur A."/>
            <person name="Lindquist E."/>
            <person name="Lipzen A."/>
            <person name="Logrieco A.F."/>
            <person name="MacCabe A."/>
            <person name="Maekelae M.R."/>
            <person name="Malavazi I."/>
            <person name="Melin P."/>
            <person name="Meyer V."/>
            <person name="Mielnichuk N."/>
            <person name="Miskei M."/>
            <person name="Molnar A.P."/>
            <person name="Mule G."/>
            <person name="Ngan C.Y."/>
            <person name="Orejas M."/>
            <person name="Orosz E."/>
            <person name="Ouedraogo J.P."/>
            <person name="Overkamp K.M."/>
            <person name="Park H.-S."/>
            <person name="Perrone G."/>
            <person name="Piumi F."/>
            <person name="Punt P.J."/>
            <person name="Ram A.F."/>
            <person name="Ramon A."/>
            <person name="Rauscher S."/>
            <person name="Record E."/>
            <person name="Riano-Pachon D.M."/>
            <person name="Robert V."/>
            <person name="Roehrig J."/>
            <person name="Ruller R."/>
            <person name="Salamov A."/>
            <person name="Salih N.S."/>
            <person name="Samson R.A."/>
            <person name="Sandor E."/>
            <person name="Sanguinetti M."/>
            <person name="Schuetze T."/>
            <person name="Sepcic K."/>
            <person name="Shelest E."/>
            <person name="Sherlock G."/>
            <person name="Sophianopoulou V."/>
            <person name="Squina F.M."/>
            <person name="Sun H."/>
            <person name="Susca A."/>
            <person name="Todd R.B."/>
            <person name="Tsang A."/>
            <person name="Unkles S.E."/>
            <person name="van de Wiele N."/>
            <person name="van Rossen-Uffink D."/>
            <person name="Oliveira J.V."/>
            <person name="Vesth T.C."/>
            <person name="Visser J."/>
            <person name="Yu J.-H."/>
            <person name="Zhou M."/>
            <person name="Andersen M.R."/>
            <person name="Archer D.B."/>
            <person name="Baker S.E."/>
            <person name="Benoit I."/>
            <person name="Brakhage A.A."/>
            <person name="Braus G.H."/>
            <person name="Fischer R."/>
            <person name="Frisvad J.C."/>
            <person name="Goldman G.H."/>
            <person name="Houbraken J."/>
            <person name="Oakley B."/>
            <person name="Pocsi I."/>
            <person name="Scazzocchio C."/>
            <person name="Seiboth B."/>
            <person name="vanKuyk P.A."/>
            <person name="Wortman J."/>
            <person name="Dyer P.S."/>
            <person name="Grigoriev I.V."/>
        </authorList>
    </citation>
    <scope>NUCLEOTIDE SEQUENCE [LARGE SCALE GENOMIC DNA]</scope>
    <source>
        <strain evidence="10">CBS 593.65</strain>
    </source>
</reference>
<dbReference type="OrthoDB" id="2269373at2759"/>
<dbReference type="GO" id="GO:0006351">
    <property type="term" value="P:DNA-templated transcription"/>
    <property type="evidence" value="ECO:0007669"/>
    <property type="project" value="InterPro"/>
</dbReference>
<keyword evidence="2" id="KW-0479">Metal-binding</keyword>
<accession>A0A1L9TDG1</accession>
<dbReference type="InterPro" id="IPR001138">
    <property type="entry name" value="Zn2Cys6_DnaBD"/>
</dbReference>
<dbReference type="Pfam" id="PF04082">
    <property type="entry name" value="Fungal_trans"/>
    <property type="match status" value="1"/>
</dbReference>
<feature type="domain" description="Zn(2)-C6 fungal-type" evidence="8">
    <location>
        <begin position="14"/>
        <end position="42"/>
    </location>
</feature>
<dbReference type="GO" id="GO:0005634">
    <property type="term" value="C:nucleus"/>
    <property type="evidence" value="ECO:0007669"/>
    <property type="project" value="UniProtKB-SubCell"/>
</dbReference>
<sequence length="691" mass="78459">MSDPHPDKSTRVLSCVLCQQRKVRCDRTFPCTNCVKSQAQCVPAGLLPRRRKRRFPERELLDRVRQYETLLKRHDIEFNPLHGEPPREGDERQKRPSVEPEGWQPPSSSATPRPKLSKESYEAKDFWSAMNQTCPQSDDEADSPPPTMTEEVVRKAWDQKSGLCDPLFGGRADQIDLSSQHPEPSQIFRLWQTYLDNVDPLLKITHTPSLQARIVEAITNLKQIDPQLEVLMFGIYCIAIGSLMSDECQALLGAPREELLSQYQHSCREALVRCEFLRSDRLDCLTGLYFYLVSLRPVLGDPRTLSSMLGIAVRSAQRMGLHSESACSRYPPLEAELRRRLWWALVLFDTRVAEMAAYRTTTLTPLWDCKIPSNLNDFDIRPEMKEAPEPQGQSSEAVFVVVRSVMGDFLRNSSFHLDFTCPPLKAIARDIHDSSNPEASELDTLENLLVQRYLRTLNPENPLHFMTLWMTRGMLAKCRLFDYYSKYGAGNSTKAQRDMAISLALEMIDCDTKLLLNPSTSRYLWLVHFHFPFPAYIHILQDLRRRPLSQHSEKCWASMSDNFEARAHLLRRMSPRLLLGAMTAVLFQAWESTEAALRQSGQEAPTPKIITIGRELVAQNQANQAAEKPSSSGSAAWPTSMNQPLPDPLSLMGMGGGYGGPEMWMPFDLPAQMSGTNILSPSDWSLINWGM</sequence>
<keyword evidence="3" id="KW-0805">Transcription regulation</keyword>
<keyword evidence="4" id="KW-0238">DNA-binding</keyword>
<dbReference type="AlphaFoldDB" id="A0A1L9TDG1"/>
<gene>
    <name evidence="9" type="ORF">ASPSYDRAFT_1049908</name>
</gene>
<dbReference type="SMART" id="SM00066">
    <property type="entry name" value="GAL4"/>
    <property type="match status" value="1"/>
</dbReference>
<dbReference type="GeneID" id="63755894"/>
<evidence type="ECO:0000256" key="5">
    <source>
        <dbReference type="ARBA" id="ARBA00023163"/>
    </source>
</evidence>
<name>A0A1L9TDG1_9EURO</name>
<dbReference type="InterPro" id="IPR050613">
    <property type="entry name" value="Sec_Metabolite_Reg"/>
</dbReference>
<evidence type="ECO:0000313" key="9">
    <source>
        <dbReference type="EMBL" id="OJJ57323.1"/>
    </source>
</evidence>
<dbReference type="CDD" id="cd00067">
    <property type="entry name" value="GAL4"/>
    <property type="match status" value="1"/>
</dbReference>
<dbReference type="Pfam" id="PF00172">
    <property type="entry name" value="Zn_clus"/>
    <property type="match status" value="1"/>
</dbReference>
<dbReference type="GO" id="GO:0008270">
    <property type="term" value="F:zinc ion binding"/>
    <property type="evidence" value="ECO:0007669"/>
    <property type="project" value="InterPro"/>
</dbReference>
<dbReference type="GO" id="GO:0000981">
    <property type="term" value="F:DNA-binding transcription factor activity, RNA polymerase II-specific"/>
    <property type="evidence" value="ECO:0007669"/>
    <property type="project" value="InterPro"/>
</dbReference>
<dbReference type="PANTHER" id="PTHR31001">
    <property type="entry name" value="UNCHARACTERIZED TRANSCRIPTIONAL REGULATORY PROTEIN"/>
    <property type="match status" value="1"/>
</dbReference>
<evidence type="ECO:0000259" key="8">
    <source>
        <dbReference type="PROSITE" id="PS50048"/>
    </source>
</evidence>
<dbReference type="GO" id="GO:0003677">
    <property type="term" value="F:DNA binding"/>
    <property type="evidence" value="ECO:0007669"/>
    <property type="project" value="UniProtKB-KW"/>
</dbReference>
<keyword evidence="5" id="KW-0804">Transcription</keyword>
<dbReference type="RefSeq" id="XP_040701129.1">
    <property type="nucleotide sequence ID" value="XM_040839821.1"/>
</dbReference>
<feature type="region of interest" description="Disordered" evidence="7">
    <location>
        <begin position="76"/>
        <end position="120"/>
    </location>
</feature>
<organism evidence="9 10">
    <name type="scientific">Aspergillus sydowii CBS 593.65</name>
    <dbReference type="NCBI Taxonomy" id="1036612"/>
    <lineage>
        <taxon>Eukaryota</taxon>
        <taxon>Fungi</taxon>
        <taxon>Dikarya</taxon>
        <taxon>Ascomycota</taxon>
        <taxon>Pezizomycotina</taxon>
        <taxon>Eurotiomycetes</taxon>
        <taxon>Eurotiomycetidae</taxon>
        <taxon>Eurotiales</taxon>
        <taxon>Aspergillaceae</taxon>
        <taxon>Aspergillus</taxon>
        <taxon>Aspergillus subgen. Nidulantes</taxon>
    </lineage>
</organism>
<proteinExistence type="predicted"/>
<dbReference type="InterPro" id="IPR036864">
    <property type="entry name" value="Zn2-C6_fun-type_DNA-bd_sf"/>
</dbReference>
<evidence type="ECO:0000256" key="4">
    <source>
        <dbReference type="ARBA" id="ARBA00023125"/>
    </source>
</evidence>
<evidence type="ECO:0000313" key="10">
    <source>
        <dbReference type="Proteomes" id="UP000184356"/>
    </source>
</evidence>
<evidence type="ECO:0000256" key="2">
    <source>
        <dbReference type="ARBA" id="ARBA00022723"/>
    </source>
</evidence>
<comment type="subcellular location">
    <subcellularLocation>
        <location evidence="1">Nucleus</location>
    </subcellularLocation>
</comment>
<keyword evidence="6" id="KW-0539">Nucleus</keyword>
<feature type="compositionally biased region" description="Basic and acidic residues" evidence="7">
    <location>
        <begin position="84"/>
        <end position="98"/>
    </location>
</feature>
<keyword evidence="10" id="KW-1185">Reference proteome</keyword>
<evidence type="ECO:0000256" key="1">
    <source>
        <dbReference type="ARBA" id="ARBA00004123"/>
    </source>
</evidence>
<dbReference type="SMART" id="SM00906">
    <property type="entry name" value="Fungal_trans"/>
    <property type="match status" value="1"/>
</dbReference>
<evidence type="ECO:0000256" key="7">
    <source>
        <dbReference type="SAM" id="MobiDB-lite"/>
    </source>
</evidence>
<dbReference type="PANTHER" id="PTHR31001:SF45">
    <property type="entry name" value="ZN(II)2CYS6 TRANSCRIPTION FACTOR (EUROFUNG)"/>
    <property type="match status" value="1"/>
</dbReference>
<feature type="region of interest" description="Disordered" evidence="7">
    <location>
        <begin position="620"/>
        <end position="648"/>
    </location>
</feature>